<comment type="caution">
    <text evidence="2">The sequence shown here is derived from an EMBL/GenBank/DDBJ whole genome shotgun (WGS) entry which is preliminary data.</text>
</comment>
<feature type="compositionally biased region" description="Low complexity" evidence="1">
    <location>
        <begin position="1"/>
        <end position="11"/>
    </location>
</feature>
<evidence type="ECO:0000256" key="1">
    <source>
        <dbReference type="SAM" id="MobiDB-lite"/>
    </source>
</evidence>
<organism evidence="2 3">
    <name type="scientific">Amycolatopsis ultiminotia</name>
    <dbReference type="NCBI Taxonomy" id="543629"/>
    <lineage>
        <taxon>Bacteria</taxon>
        <taxon>Bacillati</taxon>
        <taxon>Actinomycetota</taxon>
        <taxon>Actinomycetes</taxon>
        <taxon>Pseudonocardiales</taxon>
        <taxon>Pseudonocardiaceae</taxon>
        <taxon>Amycolatopsis</taxon>
    </lineage>
</organism>
<feature type="compositionally biased region" description="Pro residues" evidence="1">
    <location>
        <begin position="65"/>
        <end position="74"/>
    </location>
</feature>
<gene>
    <name evidence="2" type="ORF">GCM10022222_70260</name>
</gene>
<sequence length="74" mass="8156">MPRTTSTTTSRRSPDAWPRCPTYRNRCPPAQPKPAWYNEIDARSNRHTSPAGGRSVTGIVLSFPRPGPLPPDAV</sequence>
<protein>
    <submittedName>
        <fullName evidence="2">Uncharacterized protein</fullName>
    </submittedName>
</protein>
<dbReference type="Proteomes" id="UP001500689">
    <property type="component" value="Unassembled WGS sequence"/>
</dbReference>
<dbReference type="RefSeq" id="WP_344867468.1">
    <property type="nucleotide sequence ID" value="NZ_BAAAZN010000020.1"/>
</dbReference>
<accession>A0ABP6Y2R0</accession>
<keyword evidence="3" id="KW-1185">Reference proteome</keyword>
<evidence type="ECO:0000313" key="3">
    <source>
        <dbReference type="Proteomes" id="UP001500689"/>
    </source>
</evidence>
<evidence type="ECO:0000313" key="2">
    <source>
        <dbReference type="EMBL" id="GAA3575580.1"/>
    </source>
</evidence>
<proteinExistence type="predicted"/>
<feature type="region of interest" description="Disordered" evidence="1">
    <location>
        <begin position="1"/>
        <end position="74"/>
    </location>
</feature>
<reference evidence="3" key="1">
    <citation type="journal article" date="2019" name="Int. J. Syst. Evol. Microbiol.">
        <title>The Global Catalogue of Microorganisms (GCM) 10K type strain sequencing project: providing services to taxonomists for standard genome sequencing and annotation.</title>
        <authorList>
            <consortium name="The Broad Institute Genomics Platform"/>
            <consortium name="The Broad Institute Genome Sequencing Center for Infectious Disease"/>
            <person name="Wu L."/>
            <person name="Ma J."/>
        </authorList>
    </citation>
    <scope>NUCLEOTIDE SEQUENCE [LARGE SCALE GENOMIC DNA]</scope>
    <source>
        <strain evidence="3">JCM 16898</strain>
    </source>
</reference>
<name>A0ABP6Y2R0_9PSEU</name>
<dbReference type="EMBL" id="BAAAZN010000020">
    <property type="protein sequence ID" value="GAA3575580.1"/>
    <property type="molecule type" value="Genomic_DNA"/>
</dbReference>